<feature type="modified residue" description="4-aspartylphosphate" evidence="12">
    <location>
        <position position="52"/>
    </location>
</feature>
<keyword evidence="6" id="KW-0418">Kinase</keyword>
<evidence type="ECO:0000256" key="3">
    <source>
        <dbReference type="ARBA" id="ARBA00022553"/>
    </source>
</evidence>
<keyword evidence="5" id="KW-0547">Nucleotide-binding</keyword>
<dbReference type="PRINTS" id="PR00032">
    <property type="entry name" value="HTHARAC"/>
</dbReference>
<dbReference type="SMART" id="SM00342">
    <property type="entry name" value="HTH_ARAC"/>
    <property type="match status" value="1"/>
</dbReference>
<dbReference type="InterPro" id="IPR018060">
    <property type="entry name" value="HTH_AraC"/>
</dbReference>
<keyword evidence="11" id="KW-0804">Transcription</keyword>
<feature type="domain" description="HTH araC/xylS-type" evidence="13">
    <location>
        <begin position="147"/>
        <end position="246"/>
    </location>
</feature>
<evidence type="ECO:0000256" key="9">
    <source>
        <dbReference type="ARBA" id="ARBA00023015"/>
    </source>
</evidence>
<comment type="catalytic activity">
    <reaction evidence="1">
        <text>ATP + protein L-histidine = ADP + protein N-phospho-L-histidine.</text>
        <dbReference type="EC" id="2.7.13.3"/>
    </reaction>
</comment>
<evidence type="ECO:0000256" key="12">
    <source>
        <dbReference type="PROSITE-ProRule" id="PRU00169"/>
    </source>
</evidence>
<evidence type="ECO:0000313" key="15">
    <source>
        <dbReference type="EMBL" id="KAB1064035.1"/>
    </source>
</evidence>
<keyword evidence="16" id="KW-1185">Reference proteome</keyword>
<evidence type="ECO:0000259" key="14">
    <source>
        <dbReference type="PROSITE" id="PS50110"/>
    </source>
</evidence>
<keyword evidence="4" id="KW-0808">Transferase</keyword>
<evidence type="ECO:0000256" key="1">
    <source>
        <dbReference type="ARBA" id="ARBA00000085"/>
    </source>
</evidence>
<dbReference type="GO" id="GO:0000155">
    <property type="term" value="F:phosphorelay sensor kinase activity"/>
    <property type="evidence" value="ECO:0007669"/>
    <property type="project" value="TreeGrafter"/>
</dbReference>
<protein>
    <recommendedName>
        <fullName evidence="2">histidine kinase</fullName>
        <ecNumber evidence="2">2.7.13.3</ecNumber>
    </recommendedName>
</protein>
<dbReference type="InterPro" id="IPR018062">
    <property type="entry name" value="HTH_AraC-typ_CS"/>
</dbReference>
<evidence type="ECO:0000259" key="13">
    <source>
        <dbReference type="PROSITE" id="PS01124"/>
    </source>
</evidence>
<dbReference type="Proteomes" id="UP000435357">
    <property type="component" value="Unassembled WGS sequence"/>
</dbReference>
<dbReference type="GO" id="GO:0005524">
    <property type="term" value="F:ATP binding"/>
    <property type="evidence" value="ECO:0007669"/>
    <property type="project" value="UniProtKB-KW"/>
</dbReference>
<dbReference type="PANTHER" id="PTHR43547:SF2">
    <property type="entry name" value="HYBRID SIGNAL TRANSDUCTION HISTIDINE KINASE C"/>
    <property type="match status" value="1"/>
</dbReference>
<dbReference type="EC" id="2.7.13.3" evidence="2"/>
<dbReference type="InterPro" id="IPR011006">
    <property type="entry name" value="CheY-like_superfamily"/>
</dbReference>
<dbReference type="GO" id="GO:0043565">
    <property type="term" value="F:sequence-specific DNA binding"/>
    <property type="evidence" value="ECO:0007669"/>
    <property type="project" value="InterPro"/>
</dbReference>
<dbReference type="FunFam" id="3.40.50.2300:FF:000121">
    <property type="entry name" value="Sensor histidine kinase RcsC"/>
    <property type="match status" value="1"/>
</dbReference>
<dbReference type="SUPFAM" id="SSF52172">
    <property type="entry name" value="CheY-like"/>
    <property type="match status" value="1"/>
</dbReference>
<dbReference type="PROSITE" id="PS50110">
    <property type="entry name" value="RESPONSE_REGULATORY"/>
    <property type="match status" value="1"/>
</dbReference>
<keyword evidence="9" id="KW-0805">Transcription regulation</keyword>
<organism evidence="15 16">
    <name type="scientific">Salibacter halophilus</name>
    <dbReference type="NCBI Taxonomy" id="1803916"/>
    <lineage>
        <taxon>Bacteria</taxon>
        <taxon>Pseudomonadati</taxon>
        <taxon>Bacteroidota</taxon>
        <taxon>Flavobacteriia</taxon>
        <taxon>Flavobacteriales</taxon>
        <taxon>Salibacteraceae</taxon>
        <taxon>Salibacter</taxon>
    </lineage>
</organism>
<comment type="caution">
    <text evidence="15">The sequence shown here is derived from an EMBL/GenBank/DDBJ whole genome shotgun (WGS) entry which is preliminary data.</text>
</comment>
<dbReference type="OrthoDB" id="358279at2"/>
<keyword evidence="7" id="KW-0067">ATP-binding</keyword>
<evidence type="ECO:0000256" key="11">
    <source>
        <dbReference type="ARBA" id="ARBA00023163"/>
    </source>
</evidence>
<evidence type="ECO:0000256" key="10">
    <source>
        <dbReference type="ARBA" id="ARBA00023125"/>
    </source>
</evidence>
<dbReference type="Pfam" id="PF00072">
    <property type="entry name" value="Response_reg"/>
    <property type="match status" value="1"/>
</dbReference>
<dbReference type="AlphaFoldDB" id="A0A6N6MAD3"/>
<evidence type="ECO:0000313" key="16">
    <source>
        <dbReference type="Proteomes" id="UP000435357"/>
    </source>
</evidence>
<proteinExistence type="predicted"/>
<gene>
    <name evidence="15" type="ORF">F3059_08345</name>
</gene>
<dbReference type="PROSITE" id="PS00041">
    <property type="entry name" value="HTH_ARAC_FAMILY_1"/>
    <property type="match status" value="1"/>
</dbReference>
<dbReference type="SMART" id="SM00448">
    <property type="entry name" value="REC"/>
    <property type="match status" value="1"/>
</dbReference>
<dbReference type="RefSeq" id="WP_151168142.1">
    <property type="nucleotide sequence ID" value="NZ_WACR01000006.1"/>
</dbReference>
<dbReference type="EMBL" id="WACR01000006">
    <property type="protein sequence ID" value="KAB1064035.1"/>
    <property type="molecule type" value="Genomic_DNA"/>
</dbReference>
<dbReference type="CDD" id="cd17574">
    <property type="entry name" value="REC_OmpR"/>
    <property type="match status" value="1"/>
</dbReference>
<dbReference type="Pfam" id="PF12833">
    <property type="entry name" value="HTH_18"/>
    <property type="match status" value="1"/>
</dbReference>
<evidence type="ECO:0000256" key="7">
    <source>
        <dbReference type="ARBA" id="ARBA00022840"/>
    </source>
</evidence>
<dbReference type="InterPro" id="IPR020449">
    <property type="entry name" value="Tscrpt_reg_AraC-type_HTH"/>
</dbReference>
<accession>A0A6N6MAD3</accession>
<name>A0A6N6MAD3_9FLAO</name>
<feature type="domain" description="Response regulatory" evidence="14">
    <location>
        <begin position="3"/>
        <end position="119"/>
    </location>
</feature>
<dbReference type="GO" id="GO:0003700">
    <property type="term" value="F:DNA-binding transcription factor activity"/>
    <property type="evidence" value="ECO:0007669"/>
    <property type="project" value="InterPro"/>
</dbReference>
<evidence type="ECO:0000256" key="2">
    <source>
        <dbReference type="ARBA" id="ARBA00012438"/>
    </source>
</evidence>
<dbReference type="InterPro" id="IPR009057">
    <property type="entry name" value="Homeodomain-like_sf"/>
</dbReference>
<keyword evidence="10" id="KW-0238">DNA-binding</keyword>
<evidence type="ECO:0000256" key="6">
    <source>
        <dbReference type="ARBA" id="ARBA00022777"/>
    </source>
</evidence>
<keyword evidence="3 12" id="KW-0597">Phosphoprotein</keyword>
<dbReference type="PROSITE" id="PS01124">
    <property type="entry name" value="HTH_ARAC_FAMILY_2"/>
    <property type="match status" value="1"/>
</dbReference>
<dbReference type="Gene3D" id="3.40.50.2300">
    <property type="match status" value="1"/>
</dbReference>
<evidence type="ECO:0000256" key="4">
    <source>
        <dbReference type="ARBA" id="ARBA00022679"/>
    </source>
</evidence>
<dbReference type="InterPro" id="IPR001789">
    <property type="entry name" value="Sig_transdc_resp-reg_receiver"/>
</dbReference>
<dbReference type="Gene3D" id="1.10.10.60">
    <property type="entry name" value="Homeodomain-like"/>
    <property type="match status" value="1"/>
</dbReference>
<dbReference type="PANTHER" id="PTHR43547">
    <property type="entry name" value="TWO-COMPONENT HISTIDINE KINASE"/>
    <property type="match status" value="1"/>
</dbReference>
<sequence length="247" mass="28372">MSTILVIEDDSVVRENLEEILSFKGYNVISSENGQQGLAMAKKRNPDLIISDIMMPEMDGYDLVKTMREDYALQDIPVILLTAKTMTDSKIRGLEIGADDYITKPFESKELLARVNNLIERRKQIKARALLESRQTTVESTDDIFMRNLLDFFLENIENSHFAIEDVVSEMGLSKSTIQRRVKNITDKTFNQLLREFRLEQAKQILEQKGGNISEVAYSVGFNSISYFSFSFKNYFGFPPNELIPRN</sequence>
<evidence type="ECO:0000256" key="5">
    <source>
        <dbReference type="ARBA" id="ARBA00022741"/>
    </source>
</evidence>
<dbReference type="SUPFAM" id="SSF46689">
    <property type="entry name" value="Homeodomain-like"/>
    <property type="match status" value="1"/>
</dbReference>
<keyword evidence="8" id="KW-0902">Two-component regulatory system</keyword>
<reference evidence="15 16" key="1">
    <citation type="submission" date="2019-09" db="EMBL/GenBank/DDBJ databases">
        <title>Genomes of Cryomorphaceae.</title>
        <authorList>
            <person name="Bowman J.P."/>
        </authorList>
    </citation>
    <scope>NUCLEOTIDE SEQUENCE [LARGE SCALE GENOMIC DNA]</scope>
    <source>
        <strain evidence="15 16">KCTC 52047</strain>
    </source>
</reference>
<evidence type="ECO:0000256" key="8">
    <source>
        <dbReference type="ARBA" id="ARBA00023012"/>
    </source>
</evidence>